<dbReference type="SUPFAM" id="SSF56235">
    <property type="entry name" value="N-terminal nucleophile aminohydrolases (Ntn hydrolases)"/>
    <property type="match status" value="1"/>
</dbReference>
<name>A0A8K0NNH8_9TREE</name>
<evidence type="ECO:0000313" key="7">
    <source>
        <dbReference type="EMBL" id="KAG7530268.1"/>
    </source>
</evidence>
<evidence type="ECO:0000256" key="5">
    <source>
        <dbReference type="SAM" id="MobiDB-lite"/>
    </source>
</evidence>
<evidence type="ECO:0000313" key="8">
    <source>
        <dbReference type="Proteomes" id="UP000812966"/>
    </source>
</evidence>
<dbReference type="Proteomes" id="UP000812966">
    <property type="component" value="Unassembled WGS sequence"/>
</dbReference>
<comment type="caution">
    <text evidence="7">The sequence shown here is derived from an EMBL/GenBank/DDBJ whole genome shotgun (WGS) entry which is preliminary data.</text>
</comment>
<dbReference type="PROSITE" id="PS00388">
    <property type="entry name" value="PROTEASOME_ALPHA_1"/>
    <property type="match status" value="1"/>
</dbReference>
<dbReference type="InterPro" id="IPR050115">
    <property type="entry name" value="Proteasome_alpha"/>
</dbReference>
<proteinExistence type="inferred from homology"/>
<dbReference type="EMBL" id="JABELV010000123">
    <property type="protein sequence ID" value="KAG7530268.1"/>
    <property type="molecule type" value="Genomic_DNA"/>
</dbReference>
<dbReference type="Pfam" id="PF00227">
    <property type="entry name" value="Proteasome"/>
    <property type="match status" value="1"/>
</dbReference>
<keyword evidence="1 4" id="KW-0963">Cytoplasm</keyword>
<dbReference type="InterPro" id="IPR029055">
    <property type="entry name" value="Ntn_hydrolases_N"/>
</dbReference>
<protein>
    <recommendedName>
        <fullName evidence="4">Proteasome subunit alpha type</fullName>
    </recommendedName>
</protein>
<dbReference type="CDD" id="cd03755">
    <property type="entry name" value="proteasome_alpha_type_7"/>
    <property type="match status" value="1"/>
</dbReference>
<dbReference type="Pfam" id="PF10584">
    <property type="entry name" value="Proteasome_A_N"/>
    <property type="match status" value="1"/>
</dbReference>
<reference evidence="7" key="1">
    <citation type="submission" date="2020-04" db="EMBL/GenBank/DDBJ databases">
        <title>Analysis of mating type loci in Filobasidium floriforme.</title>
        <authorList>
            <person name="Nowrousian M."/>
        </authorList>
    </citation>
    <scope>NUCLEOTIDE SEQUENCE</scope>
    <source>
        <strain evidence="7">CBS 6242</strain>
    </source>
</reference>
<dbReference type="OrthoDB" id="431557at2759"/>
<dbReference type="InterPro" id="IPR001353">
    <property type="entry name" value="Proteasome_sua/b"/>
</dbReference>
<dbReference type="NCBIfam" id="NF003075">
    <property type="entry name" value="PRK03996.1"/>
    <property type="match status" value="1"/>
</dbReference>
<accession>A0A8K0NNH8</accession>
<comment type="subunit">
    <text evidence="4">The 26S proteasome consists of a 20S proteasome core and two 19S regulatory subunits.</text>
</comment>
<keyword evidence="2 3" id="KW-0647">Proteasome</keyword>
<gene>
    <name evidence="7" type="ORF">FFLO_05153</name>
</gene>
<organism evidence="7 8">
    <name type="scientific">Filobasidium floriforme</name>
    <dbReference type="NCBI Taxonomy" id="5210"/>
    <lineage>
        <taxon>Eukaryota</taxon>
        <taxon>Fungi</taxon>
        <taxon>Dikarya</taxon>
        <taxon>Basidiomycota</taxon>
        <taxon>Agaricomycotina</taxon>
        <taxon>Tremellomycetes</taxon>
        <taxon>Filobasidiales</taxon>
        <taxon>Filobasidiaceae</taxon>
        <taxon>Filobasidium</taxon>
    </lineage>
</organism>
<evidence type="ECO:0000256" key="3">
    <source>
        <dbReference type="PROSITE-ProRule" id="PRU00808"/>
    </source>
</evidence>
<sequence>MSRSYDRALTVFSPDGHLFQVDYAMEAVRRGTCAVGTRGKDVVVLGVEKKSALQLQDPRTVRKVAKLDDHVCLAFAGLTADGRILIDKARVECQSHRLTVEDPVTIEYITKHIAGIQQKYTQSGGVRPFGVSTLVVGFDPNDVKPRLYQTEPSGIYSAWKATAVGRSSKTVREFLEKNYKEDQSRDDTIRLTIKSLLEVVQTGAKNIEITVMESYGKITELKNEEIEEIVKSIEAEKEAEAERKRNRTAAVAQTAAGLGRDPSLVQTGGAGGVDSGAGSTESGHQ</sequence>
<feature type="region of interest" description="Disordered" evidence="5">
    <location>
        <begin position="239"/>
        <end position="285"/>
    </location>
</feature>
<dbReference type="PROSITE" id="PS51475">
    <property type="entry name" value="PROTEASOME_ALPHA_2"/>
    <property type="match status" value="1"/>
</dbReference>
<evidence type="ECO:0000256" key="4">
    <source>
        <dbReference type="RuleBase" id="RU000551"/>
    </source>
</evidence>
<dbReference type="SMART" id="SM00948">
    <property type="entry name" value="Proteasome_A_N"/>
    <property type="match status" value="1"/>
</dbReference>
<dbReference type="GO" id="GO:0005634">
    <property type="term" value="C:nucleus"/>
    <property type="evidence" value="ECO:0007669"/>
    <property type="project" value="UniProtKB-SubCell"/>
</dbReference>
<keyword evidence="4" id="KW-0539">Nucleus</keyword>
<dbReference type="GO" id="GO:0019773">
    <property type="term" value="C:proteasome core complex, alpha-subunit complex"/>
    <property type="evidence" value="ECO:0007669"/>
    <property type="project" value="UniProtKB-UniRule"/>
</dbReference>
<evidence type="ECO:0000256" key="1">
    <source>
        <dbReference type="ARBA" id="ARBA00022490"/>
    </source>
</evidence>
<evidence type="ECO:0000256" key="2">
    <source>
        <dbReference type="ARBA" id="ARBA00022942"/>
    </source>
</evidence>
<keyword evidence="8" id="KW-1185">Reference proteome</keyword>
<comment type="similarity">
    <text evidence="3 4">Belongs to the peptidase T1A family.</text>
</comment>
<dbReference type="AlphaFoldDB" id="A0A8K0NNH8"/>
<dbReference type="InterPro" id="IPR023332">
    <property type="entry name" value="Proteasome_alpha-type"/>
</dbReference>
<dbReference type="Gene3D" id="3.60.20.10">
    <property type="entry name" value="Glutamine Phosphoribosylpyrophosphate, subunit 1, domain 1"/>
    <property type="match status" value="1"/>
</dbReference>
<dbReference type="PANTHER" id="PTHR11599">
    <property type="entry name" value="PROTEASOME SUBUNIT ALPHA/BETA"/>
    <property type="match status" value="1"/>
</dbReference>
<dbReference type="FunFam" id="3.60.20.10:FF:000004">
    <property type="entry name" value="Proteasome subunit alpha type-4"/>
    <property type="match status" value="1"/>
</dbReference>
<comment type="subcellular location">
    <subcellularLocation>
        <location evidence="4">Cytoplasm</location>
    </subcellularLocation>
    <subcellularLocation>
        <location evidence="4">Nucleus</location>
    </subcellularLocation>
</comment>
<dbReference type="GO" id="GO:0006511">
    <property type="term" value="P:ubiquitin-dependent protein catabolic process"/>
    <property type="evidence" value="ECO:0007669"/>
    <property type="project" value="InterPro"/>
</dbReference>
<dbReference type="InterPro" id="IPR000426">
    <property type="entry name" value="Proteasome_asu_N"/>
</dbReference>
<dbReference type="GO" id="GO:0005737">
    <property type="term" value="C:cytoplasm"/>
    <property type="evidence" value="ECO:0007669"/>
    <property type="project" value="UniProtKB-SubCell"/>
</dbReference>
<feature type="domain" description="Proteasome alpha-type subunits" evidence="6">
    <location>
        <begin position="5"/>
        <end position="27"/>
    </location>
</feature>
<evidence type="ECO:0000259" key="6">
    <source>
        <dbReference type="PROSITE" id="PS00388"/>
    </source>
</evidence>